<evidence type="ECO:0000313" key="1">
    <source>
        <dbReference type="EMBL" id="MDM8156190.1"/>
    </source>
</evidence>
<accession>A0ABT7UBA0</accession>
<comment type="caution">
    <text evidence="1">The sequence shown here is derived from an EMBL/GenBank/DDBJ whole genome shotgun (WGS) entry which is preliminary data.</text>
</comment>
<keyword evidence="2" id="KW-1185">Reference proteome</keyword>
<dbReference type="RefSeq" id="WP_289606662.1">
    <property type="nucleotide sequence ID" value="NZ_JAUDCG010000003.1"/>
</dbReference>
<evidence type="ECO:0000313" key="2">
    <source>
        <dbReference type="Proteomes" id="UP001529340"/>
    </source>
</evidence>
<organism evidence="1 2">
    <name type="scientific">Amedibacillus dolichus</name>
    <dbReference type="NCBI Taxonomy" id="31971"/>
    <lineage>
        <taxon>Bacteria</taxon>
        <taxon>Bacillati</taxon>
        <taxon>Bacillota</taxon>
        <taxon>Erysipelotrichia</taxon>
        <taxon>Erysipelotrichales</taxon>
        <taxon>Erysipelotrichaceae</taxon>
        <taxon>Amedibacillus</taxon>
    </lineage>
</organism>
<evidence type="ECO:0008006" key="3">
    <source>
        <dbReference type="Google" id="ProtNLM"/>
    </source>
</evidence>
<protein>
    <recommendedName>
        <fullName evidence="3">YtxH domain-containing protein</fullName>
    </recommendedName>
</protein>
<dbReference type="EMBL" id="JAUDCG010000003">
    <property type="protein sequence ID" value="MDM8156190.1"/>
    <property type="molecule type" value="Genomic_DNA"/>
</dbReference>
<proteinExistence type="predicted"/>
<sequence>MNKCVVALGIGLVVGAYLGYANEEEIDEMAHLMQKNQKKMSRKAHRAYRKVCDCMEH</sequence>
<name>A0ABT7UBA0_9FIRM</name>
<reference evidence="1" key="1">
    <citation type="submission" date="2023-06" db="EMBL/GenBank/DDBJ databases">
        <title>Identification and characterization of horizontal gene transfer across gut microbiota members of farm animals based on homology search.</title>
        <authorList>
            <person name="Schwarzerova J."/>
            <person name="Nykrynova M."/>
            <person name="Jureckova K."/>
            <person name="Cejkova D."/>
            <person name="Rychlik I."/>
        </authorList>
    </citation>
    <scope>NUCLEOTIDE SEQUENCE</scope>
    <source>
        <strain evidence="1">ET39</strain>
    </source>
</reference>
<reference evidence="1" key="2">
    <citation type="submission" date="2023-06" db="EMBL/GenBank/DDBJ databases">
        <authorList>
            <person name="Zeman M."/>
            <person name="Kubasova T."/>
            <person name="Jahodarova E."/>
            <person name="Nykrynova M."/>
            <person name="Rychlik I."/>
        </authorList>
    </citation>
    <scope>NUCLEOTIDE SEQUENCE</scope>
    <source>
        <strain evidence="1">ET39</strain>
    </source>
</reference>
<dbReference type="Proteomes" id="UP001529340">
    <property type="component" value="Unassembled WGS sequence"/>
</dbReference>
<gene>
    <name evidence="1" type="ORF">QUV96_00900</name>
</gene>